<dbReference type="SUPFAM" id="SSF57701">
    <property type="entry name" value="Zn2/Cys6 DNA-binding domain"/>
    <property type="match status" value="1"/>
</dbReference>
<dbReference type="PROSITE" id="PS50048">
    <property type="entry name" value="ZN2_CY6_FUNGAL_2"/>
    <property type="match status" value="1"/>
</dbReference>
<dbReference type="SMART" id="SM00066">
    <property type="entry name" value="GAL4"/>
    <property type="match status" value="1"/>
</dbReference>
<feature type="domain" description="Zn(2)-C6 fungal-type" evidence="5">
    <location>
        <begin position="50"/>
        <end position="80"/>
    </location>
</feature>
<accession>A0A0D1X734</accession>
<dbReference type="AlphaFoldDB" id="A0A0D1X734"/>
<dbReference type="GO" id="GO:0045944">
    <property type="term" value="P:positive regulation of transcription by RNA polymerase II"/>
    <property type="evidence" value="ECO:0007669"/>
    <property type="project" value="TreeGrafter"/>
</dbReference>
<keyword evidence="1" id="KW-0805">Transcription regulation</keyword>
<evidence type="ECO:0000256" key="4">
    <source>
        <dbReference type="ARBA" id="ARBA00023242"/>
    </source>
</evidence>
<dbReference type="EMBL" id="KN846952">
    <property type="protein sequence ID" value="KIV83626.1"/>
    <property type="molecule type" value="Genomic_DNA"/>
</dbReference>
<proteinExistence type="predicted"/>
<evidence type="ECO:0000313" key="6">
    <source>
        <dbReference type="EMBL" id="KIV83626.1"/>
    </source>
</evidence>
<dbReference type="GO" id="GO:0000981">
    <property type="term" value="F:DNA-binding transcription factor activity, RNA polymerase II-specific"/>
    <property type="evidence" value="ECO:0007669"/>
    <property type="project" value="InterPro"/>
</dbReference>
<organism evidence="6 7">
    <name type="scientific">Exophiala sideris</name>
    <dbReference type="NCBI Taxonomy" id="1016849"/>
    <lineage>
        <taxon>Eukaryota</taxon>
        <taxon>Fungi</taxon>
        <taxon>Dikarya</taxon>
        <taxon>Ascomycota</taxon>
        <taxon>Pezizomycotina</taxon>
        <taxon>Eurotiomycetes</taxon>
        <taxon>Chaetothyriomycetidae</taxon>
        <taxon>Chaetothyriales</taxon>
        <taxon>Herpotrichiellaceae</taxon>
        <taxon>Exophiala</taxon>
    </lineage>
</organism>
<dbReference type="PROSITE" id="PS00463">
    <property type="entry name" value="ZN2_CY6_FUNGAL_1"/>
    <property type="match status" value="1"/>
</dbReference>
<gene>
    <name evidence="6" type="ORF">PV11_05636</name>
</gene>
<dbReference type="InterPro" id="IPR001138">
    <property type="entry name" value="Zn2Cys6_DnaBD"/>
</dbReference>
<dbReference type="Proteomes" id="UP000053599">
    <property type="component" value="Unassembled WGS sequence"/>
</dbReference>
<keyword evidence="2" id="KW-0238">DNA-binding</keyword>
<evidence type="ECO:0000256" key="3">
    <source>
        <dbReference type="ARBA" id="ARBA00023163"/>
    </source>
</evidence>
<reference evidence="6 7" key="1">
    <citation type="submission" date="2015-01" db="EMBL/GenBank/DDBJ databases">
        <title>The Genome Sequence of Exophiala sideris CBS121828.</title>
        <authorList>
            <consortium name="The Broad Institute Genomics Platform"/>
            <person name="Cuomo C."/>
            <person name="de Hoog S."/>
            <person name="Gorbushina A."/>
            <person name="Stielow B."/>
            <person name="Teixiera M."/>
            <person name="Abouelleil A."/>
            <person name="Chapman S.B."/>
            <person name="Priest M."/>
            <person name="Young S.K."/>
            <person name="Wortman J."/>
            <person name="Nusbaum C."/>
            <person name="Birren B."/>
        </authorList>
    </citation>
    <scope>NUCLEOTIDE SEQUENCE [LARGE SCALE GENOMIC DNA]</scope>
    <source>
        <strain evidence="6 7">CBS 121828</strain>
    </source>
</reference>
<dbReference type="PANTHER" id="PTHR37534">
    <property type="entry name" value="TRANSCRIPTIONAL ACTIVATOR PROTEIN UGA3"/>
    <property type="match status" value="1"/>
</dbReference>
<dbReference type="Gene3D" id="4.10.240.10">
    <property type="entry name" value="Zn(2)-C6 fungal-type DNA-binding domain"/>
    <property type="match status" value="1"/>
</dbReference>
<dbReference type="InterPro" id="IPR036864">
    <property type="entry name" value="Zn2-C6_fun-type_DNA-bd_sf"/>
</dbReference>
<dbReference type="CDD" id="cd00067">
    <property type="entry name" value="GAL4"/>
    <property type="match status" value="1"/>
</dbReference>
<evidence type="ECO:0000256" key="1">
    <source>
        <dbReference type="ARBA" id="ARBA00023015"/>
    </source>
</evidence>
<evidence type="ECO:0000313" key="7">
    <source>
        <dbReference type="Proteomes" id="UP000053599"/>
    </source>
</evidence>
<name>A0A0D1X734_9EURO</name>
<keyword evidence="3" id="KW-0804">Transcription</keyword>
<dbReference type="Pfam" id="PF00172">
    <property type="entry name" value="Zn_clus"/>
    <property type="match status" value="1"/>
</dbReference>
<evidence type="ECO:0000256" key="2">
    <source>
        <dbReference type="ARBA" id="ARBA00023125"/>
    </source>
</evidence>
<keyword evidence="4" id="KW-0539">Nucleus</keyword>
<sequence>MSLPSLGAKPLQISPPSSPGLGLFVCLAMAPKTKSTKSSSSTPIKRTRTGCKTCRERKLKCDEAAPECGNCVKSKKICIRSEGVTFRHHQNPSINTSDDDHNLGHFFRYAQNFTAEHNRIFLPVPQQLTWIYVSDPNAEDSNAVTPPPQTPATSDNAYQQVAAHTLEALSTAAADHVSYPPQATAYYTAVGGQAVPHPEYGFVGLEQHHGTDGEHMNSLDFLNTQANNASMMIDPNLEATVAQAAAQAVGDGTEEHAEGQDESTVAMALKNFNETSV</sequence>
<dbReference type="PANTHER" id="PTHR37534:SF7">
    <property type="entry name" value="TRANSCRIPTIONAL ACTIVATOR PROTEIN UGA3"/>
    <property type="match status" value="1"/>
</dbReference>
<protein>
    <recommendedName>
        <fullName evidence="5">Zn(2)-C6 fungal-type domain-containing protein</fullName>
    </recommendedName>
</protein>
<dbReference type="GO" id="GO:0005634">
    <property type="term" value="C:nucleus"/>
    <property type="evidence" value="ECO:0007669"/>
    <property type="project" value="TreeGrafter"/>
</dbReference>
<dbReference type="GO" id="GO:0008270">
    <property type="term" value="F:zinc ion binding"/>
    <property type="evidence" value="ECO:0007669"/>
    <property type="project" value="InterPro"/>
</dbReference>
<dbReference type="GO" id="GO:0000976">
    <property type="term" value="F:transcription cis-regulatory region binding"/>
    <property type="evidence" value="ECO:0007669"/>
    <property type="project" value="TreeGrafter"/>
</dbReference>
<dbReference type="HOGENOM" id="CLU_091054_0_0_1"/>
<dbReference type="OrthoDB" id="5418899at2759"/>
<evidence type="ECO:0000259" key="5">
    <source>
        <dbReference type="PROSITE" id="PS50048"/>
    </source>
</evidence>